<evidence type="ECO:0000256" key="6">
    <source>
        <dbReference type="ARBA" id="ARBA00022927"/>
    </source>
</evidence>
<feature type="domain" description="PDZ" evidence="11">
    <location>
        <begin position="200"/>
        <end position="272"/>
    </location>
</feature>
<evidence type="ECO:0000256" key="4">
    <source>
        <dbReference type="ARBA" id="ARBA00022519"/>
    </source>
</evidence>
<reference evidence="12" key="1">
    <citation type="submission" date="2022-02" db="EMBL/GenBank/DDBJ databases">
        <title>Acinetobacter A3.8 sp. nov., isolated from Sediment (Zhairuo Island).</title>
        <authorList>
            <person name="Zheng K."/>
        </authorList>
    </citation>
    <scope>NUCLEOTIDE SEQUENCE</scope>
    <source>
        <strain evidence="12">A3.8</strain>
    </source>
</reference>
<comment type="subcellular location">
    <subcellularLocation>
        <location evidence="1">Cell inner membrane</location>
    </subcellularLocation>
</comment>
<evidence type="ECO:0000256" key="2">
    <source>
        <dbReference type="ARBA" id="ARBA00022448"/>
    </source>
</evidence>
<keyword evidence="8 10" id="KW-0472">Membrane</keyword>
<keyword evidence="6" id="KW-0653">Protein transport</keyword>
<evidence type="ECO:0000256" key="9">
    <source>
        <dbReference type="SAM" id="MobiDB-lite"/>
    </source>
</evidence>
<dbReference type="GO" id="GO:0015031">
    <property type="term" value="P:protein transport"/>
    <property type="evidence" value="ECO:0007669"/>
    <property type="project" value="UniProtKB-KW"/>
</dbReference>
<dbReference type="Pfam" id="PF11356">
    <property type="entry name" value="T2SSC"/>
    <property type="match status" value="1"/>
</dbReference>
<dbReference type="InterPro" id="IPR036034">
    <property type="entry name" value="PDZ_sf"/>
</dbReference>
<sequence length="290" mass="32645">MNSIQQWLNRFELEKLNKIAPVIFFILMLWLCWRLANLFWWFVAPPKAPTVQSVVLGSQQQRMPDIVRFSLFEEQGQNPQSQQLDLPVKLEGVVLASPRHLSSAVLRVNNNASSYRVGETIEDTNMTLAEVHWDRVFIRESSGQTREVKFGDETSTANLPLSDMGLNSSSNRTSNAMPSTQPNHATNRNNRSPDRAIDQAIEKLKQDREQYLGQMGVNNTQNGFEVTDQTPPALRARLGLKPGDKVVSVNGQNLSSGVNEAQLLEQVRQAGQAKIEIQRGDQTMTIQQSF</sequence>
<evidence type="ECO:0000256" key="8">
    <source>
        <dbReference type="ARBA" id="ARBA00023136"/>
    </source>
</evidence>
<dbReference type="InterPro" id="IPR001478">
    <property type="entry name" value="PDZ"/>
</dbReference>
<evidence type="ECO:0000256" key="5">
    <source>
        <dbReference type="ARBA" id="ARBA00022692"/>
    </source>
</evidence>
<dbReference type="InterPro" id="IPR024961">
    <property type="entry name" value="T2SS_GspC_N"/>
</dbReference>
<dbReference type="EMBL" id="JAKUML010000021">
    <property type="protein sequence ID" value="MCJ8147381.1"/>
    <property type="molecule type" value="Genomic_DNA"/>
</dbReference>
<dbReference type="Pfam" id="PF00595">
    <property type="entry name" value="PDZ"/>
    <property type="match status" value="1"/>
</dbReference>
<dbReference type="Gene3D" id="2.30.42.10">
    <property type="match status" value="1"/>
</dbReference>
<dbReference type="PROSITE" id="PS50106">
    <property type="entry name" value="PDZ"/>
    <property type="match status" value="1"/>
</dbReference>
<evidence type="ECO:0000256" key="10">
    <source>
        <dbReference type="SAM" id="Phobius"/>
    </source>
</evidence>
<dbReference type="Gene3D" id="2.30.30.830">
    <property type="match status" value="1"/>
</dbReference>
<organism evidence="12 13">
    <name type="scientific">Acinetobacter sedimenti</name>
    <dbReference type="NCBI Taxonomy" id="2919922"/>
    <lineage>
        <taxon>Bacteria</taxon>
        <taxon>Pseudomonadati</taxon>
        <taxon>Pseudomonadota</taxon>
        <taxon>Gammaproteobacteria</taxon>
        <taxon>Moraxellales</taxon>
        <taxon>Moraxellaceae</taxon>
        <taxon>Acinetobacter</taxon>
    </lineage>
</organism>
<dbReference type="AlphaFoldDB" id="A0A9X2B6Y0"/>
<dbReference type="RefSeq" id="WP_241573468.1">
    <property type="nucleotide sequence ID" value="NZ_JAKUML010000021.1"/>
</dbReference>
<evidence type="ECO:0000259" key="11">
    <source>
        <dbReference type="PROSITE" id="PS50106"/>
    </source>
</evidence>
<protein>
    <submittedName>
        <fullName evidence="12">PDZ domain-containing protein</fullName>
    </submittedName>
</protein>
<keyword evidence="3" id="KW-1003">Cell membrane</keyword>
<evidence type="ECO:0000256" key="7">
    <source>
        <dbReference type="ARBA" id="ARBA00022989"/>
    </source>
</evidence>
<name>A0A9X2B6Y0_9GAMM</name>
<proteinExistence type="predicted"/>
<keyword evidence="13" id="KW-1185">Reference proteome</keyword>
<accession>A0A9X2B6Y0</accession>
<evidence type="ECO:0000256" key="1">
    <source>
        <dbReference type="ARBA" id="ARBA00004533"/>
    </source>
</evidence>
<keyword evidence="7 10" id="KW-1133">Transmembrane helix</keyword>
<evidence type="ECO:0000313" key="12">
    <source>
        <dbReference type="EMBL" id="MCJ8147381.1"/>
    </source>
</evidence>
<dbReference type="Proteomes" id="UP001139701">
    <property type="component" value="Unassembled WGS sequence"/>
</dbReference>
<gene>
    <name evidence="12" type="ORF">MKI79_10865</name>
</gene>
<comment type="caution">
    <text evidence="12">The sequence shown here is derived from an EMBL/GenBank/DDBJ whole genome shotgun (WGS) entry which is preliminary data.</text>
</comment>
<dbReference type="SMART" id="SM00228">
    <property type="entry name" value="PDZ"/>
    <property type="match status" value="1"/>
</dbReference>
<dbReference type="GO" id="GO:0005886">
    <property type="term" value="C:plasma membrane"/>
    <property type="evidence" value="ECO:0007669"/>
    <property type="project" value="UniProtKB-SubCell"/>
</dbReference>
<keyword evidence="5 10" id="KW-0812">Transmembrane</keyword>
<feature type="region of interest" description="Disordered" evidence="9">
    <location>
        <begin position="144"/>
        <end position="194"/>
    </location>
</feature>
<feature type="compositionally biased region" description="Polar residues" evidence="9">
    <location>
        <begin position="153"/>
        <end position="190"/>
    </location>
</feature>
<evidence type="ECO:0000256" key="3">
    <source>
        <dbReference type="ARBA" id="ARBA00022475"/>
    </source>
</evidence>
<dbReference type="SUPFAM" id="SSF50156">
    <property type="entry name" value="PDZ domain-like"/>
    <property type="match status" value="1"/>
</dbReference>
<evidence type="ECO:0000313" key="13">
    <source>
        <dbReference type="Proteomes" id="UP001139701"/>
    </source>
</evidence>
<keyword evidence="4" id="KW-0997">Cell inner membrane</keyword>
<feature type="transmembrane region" description="Helical" evidence="10">
    <location>
        <begin position="21"/>
        <end position="43"/>
    </location>
</feature>
<keyword evidence="2" id="KW-0813">Transport</keyword>